<evidence type="ECO:0000256" key="1">
    <source>
        <dbReference type="SAM" id="Phobius"/>
    </source>
</evidence>
<keyword evidence="1" id="KW-1133">Transmembrane helix</keyword>
<dbReference type="EMBL" id="FNDW01000004">
    <property type="protein sequence ID" value="SDI11865.1"/>
    <property type="molecule type" value="Genomic_DNA"/>
</dbReference>
<dbReference type="Proteomes" id="UP000198869">
    <property type="component" value="Unassembled WGS sequence"/>
</dbReference>
<evidence type="ECO:0000313" key="2">
    <source>
        <dbReference type="EMBL" id="SDI11865.1"/>
    </source>
</evidence>
<evidence type="ECO:0000313" key="3">
    <source>
        <dbReference type="Proteomes" id="UP000198869"/>
    </source>
</evidence>
<dbReference type="AlphaFoldDB" id="A0A1G8HYR9"/>
<feature type="transmembrane region" description="Helical" evidence="1">
    <location>
        <begin position="6"/>
        <end position="23"/>
    </location>
</feature>
<name>A0A1G8HYR9_9FLAO</name>
<protein>
    <submittedName>
        <fullName evidence="2">Uncharacterized protein</fullName>
    </submittedName>
</protein>
<sequence length="61" mass="8209">MEMLVIFFYIFYVIEYYYWLFRLKNPYQAYRRISFEREAYDNEHDLNYLRKRKFWNFREYF</sequence>
<keyword evidence="1" id="KW-0812">Transmembrane</keyword>
<accession>A0A1G8HYR9</accession>
<keyword evidence="1" id="KW-0472">Membrane</keyword>
<reference evidence="3" key="1">
    <citation type="submission" date="2016-10" db="EMBL/GenBank/DDBJ databases">
        <authorList>
            <person name="Varghese N."/>
            <person name="Submissions S."/>
        </authorList>
    </citation>
    <scope>NUCLEOTIDE SEQUENCE [LARGE SCALE GENOMIC DNA]</scope>
    <source>
        <strain evidence="3">DSM 17071</strain>
    </source>
</reference>
<proteinExistence type="predicted"/>
<gene>
    <name evidence="2" type="ORF">SAMN05421846_104134</name>
</gene>
<dbReference type="STRING" id="311334.SAMN05421846_104134"/>
<keyword evidence="3" id="KW-1185">Reference proteome</keyword>
<organism evidence="2 3">
    <name type="scientific">Chryseobacterium taeanense</name>
    <dbReference type="NCBI Taxonomy" id="311334"/>
    <lineage>
        <taxon>Bacteria</taxon>
        <taxon>Pseudomonadati</taxon>
        <taxon>Bacteroidota</taxon>
        <taxon>Flavobacteriia</taxon>
        <taxon>Flavobacteriales</taxon>
        <taxon>Weeksellaceae</taxon>
        <taxon>Chryseobacterium group</taxon>
        <taxon>Chryseobacterium</taxon>
    </lineage>
</organism>